<evidence type="ECO:0000313" key="7">
    <source>
        <dbReference type="RefSeq" id="XP_005105101.2"/>
    </source>
</evidence>
<keyword evidence="6" id="KW-1185">Reference proteome</keyword>
<keyword evidence="2" id="KW-1015">Disulfide bond</keyword>
<dbReference type="CDD" id="cd00104">
    <property type="entry name" value="KAZAL_FS"/>
    <property type="match status" value="3"/>
</dbReference>
<dbReference type="PROSITE" id="PS51465">
    <property type="entry name" value="KAZAL_2"/>
    <property type="match status" value="3"/>
</dbReference>
<reference evidence="7" key="1">
    <citation type="submission" date="2025-08" db="UniProtKB">
        <authorList>
            <consortium name="RefSeq"/>
        </authorList>
    </citation>
    <scope>IDENTIFICATION</scope>
</reference>
<evidence type="ECO:0000259" key="5">
    <source>
        <dbReference type="PROSITE" id="PS51465"/>
    </source>
</evidence>
<feature type="domain" description="Kazal-like" evidence="5">
    <location>
        <begin position="152"/>
        <end position="206"/>
    </location>
</feature>
<dbReference type="Pfam" id="PF07648">
    <property type="entry name" value="Kazal_2"/>
    <property type="match status" value="3"/>
</dbReference>
<keyword evidence="1 4" id="KW-0732">Signal</keyword>
<dbReference type="RefSeq" id="XP_005105101.2">
    <property type="nucleotide sequence ID" value="XM_005105044.3"/>
</dbReference>
<dbReference type="SMART" id="SM00280">
    <property type="entry name" value="KAZAL"/>
    <property type="match status" value="3"/>
</dbReference>
<sequence length="206" mass="22133">MKMDYFFIKVVVAICFAILMKGTQSQTSTDTLCKNVVATLDCSLDTPRNICATNGVTYPSGCDFAKVHCQRPDVHIKYEGSCLESDAVGDSFCRDLLSYSCPVVSSPVCANDNKTYDNFCRYQQAKCSNKDLQLALLGVCPTPPPVTTTTISVFELICQGILNTPCPDNQPQVCGSDGVTYDSGCDLEKANCIAASGVTLDKTGPC</sequence>
<organism evidence="6 7">
    <name type="scientific">Aplysia californica</name>
    <name type="common">California sea hare</name>
    <dbReference type="NCBI Taxonomy" id="6500"/>
    <lineage>
        <taxon>Eukaryota</taxon>
        <taxon>Metazoa</taxon>
        <taxon>Spiralia</taxon>
        <taxon>Lophotrochozoa</taxon>
        <taxon>Mollusca</taxon>
        <taxon>Gastropoda</taxon>
        <taxon>Heterobranchia</taxon>
        <taxon>Euthyneura</taxon>
        <taxon>Tectipleura</taxon>
        <taxon>Aplysiida</taxon>
        <taxon>Aplysioidea</taxon>
        <taxon>Aplysiidae</taxon>
        <taxon>Aplysia</taxon>
    </lineage>
</organism>
<dbReference type="PANTHER" id="PTHR13866:SF14">
    <property type="entry name" value="BM-40"/>
    <property type="match status" value="1"/>
</dbReference>
<dbReference type="Gene3D" id="3.30.60.30">
    <property type="match status" value="3"/>
</dbReference>
<dbReference type="InterPro" id="IPR036058">
    <property type="entry name" value="Kazal_dom_sf"/>
</dbReference>
<evidence type="ECO:0000256" key="4">
    <source>
        <dbReference type="SAM" id="SignalP"/>
    </source>
</evidence>
<evidence type="ECO:0000256" key="3">
    <source>
        <dbReference type="ARBA" id="ARBA00023180"/>
    </source>
</evidence>
<gene>
    <name evidence="7" type="primary">LOC101845945</name>
</gene>
<feature type="domain" description="Kazal-like" evidence="5">
    <location>
        <begin position="27"/>
        <end position="84"/>
    </location>
</feature>
<dbReference type="InterPro" id="IPR002350">
    <property type="entry name" value="Kazal_dom"/>
</dbReference>
<dbReference type="Proteomes" id="UP000694888">
    <property type="component" value="Unplaced"/>
</dbReference>
<dbReference type="PANTHER" id="PTHR13866">
    <property type="entry name" value="SPARC OSTEONECTIN"/>
    <property type="match status" value="1"/>
</dbReference>
<proteinExistence type="predicted"/>
<dbReference type="SUPFAM" id="SSF100895">
    <property type="entry name" value="Kazal-type serine protease inhibitors"/>
    <property type="match status" value="3"/>
</dbReference>
<accession>A0ABM0JZC8</accession>
<dbReference type="GeneID" id="101845945"/>
<feature type="domain" description="Kazal-like" evidence="5">
    <location>
        <begin position="87"/>
        <end position="142"/>
    </location>
</feature>
<feature type="signal peptide" evidence="4">
    <location>
        <begin position="1"/>
        <end position="25"/>
    </location>
</feature>
<evidence type="ECO:0000256" key="1">
    <source>
        <dbReference type="ARBA" id="ARBA00022729"/>
    </source>
</evidence>
<evidence type="ECO:0000256" key="2">
    <source>
        <dbReference type="ARBA" id="ARBA00023157"/>
    </source>
</evidence>
<evidence type="ECO:0000313" key="6">
    <source>
        <dbReference type="Proteomes" id="UP000694888"/>
    </source>
</evidence>
<name>A0ABM0JZC8_APLCA</name>
<protein>
    <submittedName>
        <fullName evidence="7">Agrin</fullName>
    </submittedName>
</protein>
<feature type="chain" id="PRO_5047238653" evidence="4">
    <location>
        <begin position="26"/>
        <end position="206"/>
    </location>
</feature>
<keyword evidence="3" id="KW-0325">Glycoprotein</keyword>